<keyword evidence="2" id="KW-0472">Membrane</keyword>
<dbReference type="STRING" id="400668.Mmwyl1_3158"/>
<keyword evidence="1" id="KW-0411">Iron-sulfur</keyword>
<reference evidence="3" key="1">
    <citation type="submission" date="2007-06" db="EMBL/GenBank/DDBJ databases">
        <title>Complete sequence of Marinomonas sp. MWYL1.</title>
        <authorList>
            <consortium name="US DOE Joint Genome Institute"/>
            <person name="Copeland A."/>
            <person name="Lucas S."/>
            <person name="Lapidus A."/>
            <person name="Barry K."/>
            <person name="Glavina del Rio T."/>
            <person name="Dalin E."/>
            <person name="Tice H."/>
            <person name="Pitluck S."/>
            <person name="Kiss H."/>
            <person name="Brettin T."/>
            <person name="Bruce D."/>
            <person name="Detter J.C."/>
            <person name="Han C."/>
            <person name="Schmutz J."/>
            <person name="Larimer F."/>
            <person name="Land M."/>
            <person name="Hauser L."/>
            <person name="Kyrpides N."/>
            <person name="Kim E."/>
            <person name="Johnston A.W.B."/>
            <person name="Todd J.D."/>
            <person name="Rogers R."/>
            <person name="Wexler M."/>
            <person name="Bond P.L."/>
            <person name="Li Y."/>
            <person name="Richardson P."/>
        </authorList>
    </citation>
    <scope>NUCLEOTIDE SEQUENCE [LARGE SCALE GENOMIC DNA]</scope>
    <source>
        <strain evidence="3">MWYL1</strain>
    </source>
</reference>
<dbReference type="InterPro" id="IPR040156">
    <property type="entry name" value="ETF-QO"/>
</dbReference>
<evidence type="ECO:0000313" key="3">
    <source>
        <dbReference type="EMBL" id="ABR72066.1"/>
    </source>
</evidence>
<keyword evidence="2" id="KW-0812">Transmembrane</keyword>
<organism evidence="3">
    <name type="scientific">Marinomonas sp. (strain MWYL1)</name>
    <dbReference type="NCBI Taxonomy" id="400668"/>
    <lineage>
        <taxon>Bacteria</taxon>
        <taxon>Pseudomonadati</taxon>
        <taxon>Pseudomonadota</taxon>
        <taxon>Gammaproteobacteria</taxon>
        <taxon>Oceanospirillales</taxon>
        <taxon>Oceanospirillaceae</taxon>
        <taxon>Marinomonas</taxon>
    </lineage>
</organism>
<dbReference type="GO" id="GO:0046872">
    <property type="term" value="F:metal ion binding"/>
    <property type="evidence" value="ECO:0007669"/>
    <property type="project" value="UniProtKB-KW"/>
</dbReference>
<keyword evidence="1" id="KW-0813">Transport</keyword>
<dbReference type="KEGG" id="mmw:Mmwyl1_3158"/>
<dbReference type="HOGENOM" id="CLU_3170009_0_0_6"/>
<dbReference type="GO" id="GO:0004174">
    <property type="term" value="F:electron-transferring-flavoprotein dehydrogenase activity"/>
    <property type="evidence" value="ECO:0007669"/>
    <property type="project" value="UniProtKB-UniRule"/>
</dbReference>
<comment type="function">
    <text evidence="1">Accepts electrons from ETF and reduces ubiquinone.</text>
</comment>
<keyword evidence="1 3" id="KW-0830">Ubiquinone</keyword>
<dbReference type="PANTHER" id="PTHR10617:SF107">
    <property type="entry name" value="ELECTRON TRANSFER FLAVOPROTEIN-UBIQUINONE OXIDOREDUCTASE, MITOCHONDRIAL"/>
    <property type="match status" value="1"/>
</dbReference>
<keyword evidence="1" id="KW-0479">Metal-binding</keyword>
<accession>A6W037</accession>
<feature type="transmembrane region" description="Helical" evidence="2">
    <location>
        <begin position="20"/>
        <end position="37"/>
    </location>
</feature>
<keyword evidence="1" id="KW-0249">Electron transport</keyword>
<proteinExistence type="predicted"/>
<keyword evidence="1" id="KW-0560">Oxidoreductase</keyword>
<sequence length="47" mass="5085">MAYGARAIIKGRFNSLPKMIFPGGLLIGCNVGTFNFSKIKGAHTVMR</sequence>
<dbReference type="EMBL" id="CP000749">
    <property type="protein sequence ID" value="ABR72066.1"/>
    <property type="molecule type" value="Genomic_DNA"/>
</dbReference>
<protein>
    <recommendedName>
        <fullName evidence="1">Electron transfer flavoprotein-ubiquinone oxidoreductase</fullName>
        <shortName evidence="1">ETF-QO</shortName>
        <ecNumber evidence="1">1.5.5.1</ecNumber>
    </recommendedName>
</protein>
<keyword evidence="1" id="KW-0274">FAD</keyword>
<dbReference type="InterPro" id="IPR036188">
    <property type="entry name" value="FAD/NAD-bd_sf"/>
</dbReference>
<dbReference type="EC" id="1.5.5.1" evidence="1"/>
<evidence type="ECO:0000256" key="1">
    <source>
        <dbReference type="RuleBase" id="RU366068"/>
    </source>
</evidence>
<gene>
    <name evidence="3" type="ordered locus">Mmwyl1_3158</name>
</gene>
<name>A6W037_MARMS</name>
<dbReference type="Gene3D" id="3.50.50.60">
    <property type="entry name" value="FAD/NAD(P)-binding domain"/>
    <property type="match status" value="1"/>
</dbReference>
<comment type="cofactor">
    <cofactor evidence="1">
        <name>FAD</name>
        <dbReference type="ChEBI" id="CHEBI:57692"/>
    </cofactor>
</comment>
<evidence type="ECO:0000256" key="2">
    <source>
        <dbReference type="SAM" id="Phobius"/>
    </source>
</evidence>
<keyword evidence="2" id="KW-1133">Transmembrane helix</keyword>
<dbReference type="PROSITE" id="PS51257">
    <property type="entry name" value="PROKAR_LIPOPROTEIN"/>
    <property type="match status" value="1"/>
</dbReference>
<dbReference type="AlphaFoldDB" id="A6W037"/>
<comment type="catalytic activity">
    <reaction evidence="1">
        <text>a ubiquinone + reduced [electron-transfer flavoprotein] = a ubiquinol + oxidized [electron-transfer flavoprotein] + H(+)</text>
        <dbReference type="Rhea" id="RHEA:24052"/>
        <dbReference type="Rhea" id="RHEA-COMP:9565"/>
        <dbReference type="Rhea" id="RHEA-COMP:9566"/>
        <dbReference type="Rhea" id="RHEA-COMP:10685"/>
        <dbReference type="Rhea" id="RHEA-COMP:10686"/>
        <dbReference type="ChEBI" id="CHEBI:15378"/>
        <dbReference type="ChEBI" id="CHEBI:16389"/>
        <dbReference type="ChEBI" id="CHEBI:17976"/>
        <dbReference type="ChEBI" id="CHEBI:57692"/>
        <dbReference type="ChEBI" id="CHEBI:58307"/>
        <dbReference type="EC" id="1.5.5.1"/>
    </reaction>
</comment>
<dbReference type="GO" id="GO:0051539">
    <property type="term" value="F:4 iron, 4 sulfur cluster binding"/>
    <property type="evidence" value="ECO:0007669"/>
    <property type="project" value="UniProtKB-UniRule"/>
</dbReference>
<dbReference type="eggNOG" id="COG0644">
    <property type="taxonomic scope" value="Bacteria"/>
</dbReference>
<comment type="cofactor">
    <cofactor evidence="1">
        <name>[4Fe-4S] cluster</name>
        <dbReference type="ChEBI" id="CHEBI:49883"/>
    </cofactor>
    <text evidence="1">Binds 1 [4Fe-4S] cluster.</text>
</comment>
<keyword evidence="1" id="KW-0285">Flavoprotein</keyword>
<keyword evidence="1" id="KW-0408">Iron</keyword>
<dbReference type="PANTHER" id="PTHR10617">
    <property type="entry name" value="ELECTRON TRANSFER FLAVOPROTEIN-UBIQUINONE OXIDOREDUCTASE"/>
    <property type="match status" value="1"/>
</dbReference>